<dbReference type="PROSITE" id="PS50878">
    <property type="entry name" value="RT_POL"/>
    <property type="match status" value="1"/>
</dbReference>
<protein>
    <submittedName>
        <fullName evidence="2">Mitochondrial enolase superfamily member 1</fullName>
    </submittedName>
</protein>
<dbReference type="Proteomes" id="UP001623348">
    <property type="component" value="Unassembled WGS sequence"/>
</dbReference>
<dbReference type="InterPro" id="IPR000477">
    <property type="entry name" value="RT_dom"/>
</dbReference>
<evidence type="ECO:0000313" key="2">
    <source>
        <dbReference type="EMBL" id="GAB0208564.1"/>
    </source>
</evidence>
<dbReference type="PRINTS" id="PR01345">
    <property type="entry name" value="CERVTRCPTASE"/>
</dbReference>
<keyword evidence="3" id="KW-1185">Reference proteome</keyword>
<accession>A0ABC9YG50</accession>
<evidence type="ECO:0000313" key="3">
    <source>
        <dbReference type="Proteomes" id="UP001623348"/>
    </source>
</evidence>
<reference evidence="2 3" key="1">
    <citation type="submission" date="2024-06" db="EMBL/GenBank/DDBJ databases">
        <title>The draft genome of Grus japonensis, version 3.</title>
        <authorList>
            <person name="Nabeshima K."/>
            <person name="Suzuki S."/>
            <person name="Onuma M."/>
        </authorList>
    </citation>
    <scope>NUCLEOTIDE SEQUENCE [LARGE SCALE GENOMIC DNA]</scope>
    <source>
        <strain evidence="2 3">451A</strain>
    </source>
</reference>
<organism evidence="2 3">
    <name type="scientific">Grus japonensis</name>
    <name type="common">Japanese crane</name>
    <name type="synonym">Red-crowned crane</name>
    <dbReference type="NCBI Taxonomy" id="30415"/>
    <lineage>
        <taxon>Eukaryota</taxon>
        <taxon>Metazoa</taxon>
        <taxon>Chordata</taxon>
        <taxon>Craniata</taxon>
        <taxon>Vertebrata</taxon>
        <taxon>Euteleostomi</taxon>
        <taxon>Archelosauria</taxon>
        <taxon>Archosauria</taxon>
        <taxon>Dinosauria</taxon>
        <taxon>Saurischia</taxon>
        <taxon>Theropoda</taxon>
        <taxon>Coelurosauria</taxon>
        <taxon>Aves</taxon>
        <taxon>Neognathae</taxon>
        <taxon>Neoaves</taxon>
        <taxon>Gruiformes</taxon>
        <taxon>Gruidae</taxon>
        <taxon>Grus</taxon>
    </lineage>
</organism>
<dbReference type="AlphaFoldDB" id="A0ABC9YG50"/>
<feature type="domain" description="Reverse transcriptase" evidence="1">
    <location>
        <begin position="1"/>
        <end position="99"/>
    </location>
</feature>
<proteinExistence type="predicted"/>
<dbReference type="Pfam" id="PF00078">
    <property type="entry name" value="RVT_1"/>
    <property type="match status" value="1"/>
</dbReference>
<feature type="non-terminal residue" evidence="2">
    <location>
        <position position="1"/>
    </location>
</feature>
<dbReference type="PANTHER" id="PTHR33332">
    <property type="entry name" value="REVERSE TRANSCRIPTASE DOMAIN-CONTAINING PROTEIN"/>
    <property type="match status" value="1"/>
</dbReference>
<evidence type="ECO:0000259" key="1">
    <source>
        <dbReference type="PROSITE" id="PS50878"/>
    </source>
</evidence>
<dbReference type="EMBL" id="BAAFJT010000277">
    <property type="protein sequence ID" value="GAB0208564.1"/>
    <property type="molecule type" value="Genomic_DNA"/>
</dbReference>
<sequence>WRPVASGVPQGSVLGPVLFNIFINDLDEGTECTLSKFADDTKLGGVTDTPEGCAAIQQDLDVLESWVERNLMKLNKGKCRVLHLGKNNPKHQYRLGVDLLGSSSVEKDLGVLVDNKLSVSQQCALVAKKANGILGCIKKSVASRSREVILPLYSALVRPHLEYCVHFWAPQFKKDRELLERVQWGLTKMIRGLEHLSQEERLRELGLFSLEKSRLRGDLLNAYKYLKGGCQEDGARVFSVVPSDRTRGNGHKLEHRKFHLHMRKNFFTLRVTKHWTRLPREVVESPSLGIFKTRLDTILCNLL</sequence>
<gene>
    <name evidence="2" type="ORF">GRJ2_003322100</name>
</gene>
<comment type="caution">
    <text evidence="2">The sequence shown here is derived from an EMBL/GenBank/DDBJ whole genome shotgun (WGS) entry which is preliminary data.</text>
</comment>
<name>A0ABC9YG50_GRUJA</name>